<gene>
    <name evidence="1" type="ORF">K469DRAFT_574169</name>
</gene>
<protein>
    <submittedName>
        <fullName evidence="1">Uncharacterized protein</fullName>
    </submittedName>
</protein>
<reference evidence="1" key="1">
    <citation type="journal article" date="2020" name="Stud. Mycol.">
        <title>101 Dothideomycetes genomes: a test case for predicting lifestyles and emergence of pathogens.</title>
        <authorList>
            <person name="Haridas S."/>
            <person name="Albert R."/>
            <person name="Binder M."/>
            <person name="Bloem J."/>
            <person name="Labutti K."/>
            <person name="Salamov A."/>
            <person name="Andreopoulos B."/>
            <person name="Baker S."/>
            <person name="Barry K."/>
            <person name="Bills G."/>
            <person name="Bluhm B."/>
            <person name="Cannon C."/>
            <person name="Castanera R."/>
            <person name="Culley D."/>
            <person name="Daum C."/>
            <person name="Ezra D."/>
            <person name="Gonzalez J."/>
            <person name="Henrissat B."/>
            <person name="Kuo A."/>
            <person name="Liang C."/>
            <person name="Lipzen A."/>
            <person name="Lutzoni F."/>
            <person name="Magnuson J."/>
            <person name="Mondo S."/>
            <person name="Nolan M."/>
            <person name="Ohm R."/>
            <person name="Pangilinan J."/>
            <person name="Park H.-J."/>
            <person name="Ramirez L."/>
            <person name="Alfaro M."/>
            <person name="Sun H."/>
            <person name="Tritt A."/>
            <person name="Yoshinaga Y."/>
            <person name="Zwiers L.-H."/>
            <person name="Turgeon B."/>
            <person name="Goodwin S."/>
            <person name="Spatafora J."/>
            <person name="Crous P."/>
            <person name="Grigoriev I."/>
        </authorList>
    </citation>
    <scope>NUCLEOTIDE SEQUENCE</scope>
    <source>
        <strain evidence="1">CBS 207.26</strain>
    </source>
</reference>
<name>A0A6A6E2G8_9PEZI</name>
<dbReference type="PANTHER" id="PTHR43036">
    <property type="entry name" value="OSJNBB0011N17.9 PROTEIN"/>
    <property type="match status" value="1"/>
</dbReference>
<proteinExistence type="predicted"/>
<keyword evidence="2" id="KW-1185">Reference proteome</keyword>
<organism evidence="1 2">
    <name type="scientific">Zopfia rhizophila CBS 207.26</name>
    <dbReference type="NCBI Taxonomy" id="1314779"/>
    <lineage>
        <taxon>Eukaryota</taxon>
        <taxon>Fungi</taxon>
        <taxon>Dikarya</taxon>
        <taxon>Ascomycota</taxon>
        <taxon>Pezizomycotina</taxon>
        <taxon>Dothideomycetes</taxon>
        <taxon>Dothideomycetes incertae sedis</taxon>
        <taxon>Zopfiaceae</taxon>
        <taxon>Zopfia</taxon>
    </lineage>
</organism>
<dbReference type="OrthoDB" id="2013972at2759"/>
<dbReference type="AlphaFoldDB" id="A0A6A6E2G8"/>
<evidence type="ECO:0000313" key="2">
    <source>
        <dbReference type="Proteomes" id="UP000800200"/>
    </source>
</evidence>
<dbReference type="EMBL" id="ML994631">
    <property type="protein sequence ID" value="KAF2185984.1"/>
    <property type="molecule type" value="Genomic_DNA"/>
</dbReference>
<accession>A0A6A6E2G8</accession>
<dbReference type="PANTHER" id="PTHR43036:SF2">
    <property type="entry name" value="OS04G0481300 PROTEIN"/>
    <property type="match status" value="1"/>
</dbReference>
<feature type="non-terminal residue" evidence="1">
    <location>
        <position position="1"/>
    </location>
</feature>
<dbReference type="Proteomes" id="UP000800200">
    <property type="component" value="Unassembled WGS sequence"/>
</dbReference>
<sequence length="194" mass="22333">RDEYPDGTFYQIPRPAHRLDDHGIRNLKQCYTHFLFNRGHILDLCAGRTNCLPPDLEASIQRNEPSAIGIGLDEVEMDGNPDLNGCRLEHDLKMTLQFPLAFPIERLEDYITTIIASQAELICLYNAAICVLSIDYLTRPREVLYHMRLQMEYGGMMHIVVTDRSSNAKVISRWVESSYIERLRSVSDYLHFSG</sequence>
<evidence type="ECO:0000313" key="1">
    <source>
        <dbReference type="EMBL" id="KAF2185984.1"/>
    </source>
</evidence>